<dbReference type="Pfam" id="PF03480">
    <property type="entry name" value="DctP"/>
    <property type="match status" value="1"/>
</dbReference>
<dbReference type="PANTHER" id="PTHR33376">
    <property type="match status" value="1"/>
</dbReference>
<dbReference type="InterPro" id="IPR018389">
    <property type="entry name" value="DctP_fam"/>
</dbReference>
<dbReference type="Proteomes" id="UP000000321">
    <property type="component" value="Unassembled WGS sequence"/>
</dbReference>
<keyword evidence="3" id="KW-1185">Reference proteome</keyword>
<dbReference type="Gene3D" id="3.40.190.170">
    <property type="entry name" value="Bacterial extracellular solute-binding protein, family 7"/>
    <property type="match status" value="1"/>
</dbReference>
<dbReference type="CDD" id="cd13603">
    <property type="entry name" value="PBP2_TRAP_Siap_TeaA_like"/>
    <property type="match status" value="1"/>
</dbReference>
<comment type="caution">
    <text evidence="2">The sequence shown here is derived from an EMBL/GenBank/DDBJ whole genome shotgun (WGS) entry which is preliminary data.</text>
</comment>
<dbReference type="BioCyc" id="AURANTIMONAS:SI859A1_00178-MONOMER"/>
<name>Q1YHQ3_AURMS</name>
<keyword evidence="2" id="KW-0675">Receptor</keyword>
<evidence type="ECO:0000256" key="1">
    <source>
        <dbReference type="ARBA" id="ARBA00022729"/>
    </source>
</evidence>
<dbReference type="EMBL" id="AAPJ01000004">
    <property type="protein sequence ID" value="EAS49526.1"/>
    <property type="molecule type" value="Genomic_DNA"/>
</dbReference>
<dbReference type="GO" id="GO:0055085">
    <property type="term" value="P:transmembrane transport"/>
    <property type="evidence" value="ECO:0007669"/>
    <property type="project" value="InterPro"/>
</dbReference>
<evidence type="ECO:0000313" key="2">
    <source>
        <dbReference type="EMBL" id="EAS49526.1"/>
    </source>
</evidence>
<dbReference type="InterPro" id="IPR038404">
    <property type="entry name" value="TRAP_DctP_sf"/>
</dbReference>
<dbReference type="AlphaFoldDB" id="Q1YHQ3"/>
<proteinExistence type="predicted"/>
<organism evidence="2 3">
    <name type="scientific">Aurantimonas manganoxydans (strain ATCC BAA-1229 / DSM 21871 / SI85-9A1)</name>
    <dbReference type="NCBI Taxonomy" id="287752"/>
    <lineage>
        <taxon>Bacteria</taxon>
        <taxon>Pseudomonadati</taxon>
        <taxon>Pseudomonadota</taxon>
        <taxon>Alphaproteobacteria</taxon>
        <taxon>Hyphomicrobiales</taxon>
        <taxon>Aurantimonadaceae</taxon>
        <taxon>Aurantimonas</taxon>
    </lineage>
</organism>
<keyword evidence="1" id="KW-0732">Signal</keyword>
<protein>
    <submittedName>
        <fullName evidence="2">Periplasmic solute receptor, TRAP-type C4-dicarboxylate transport system</fullName>
    </submittedName>
</protein>
<dbReference type="NCBIfam" id="NF037995">
    <property type="entry name" value="TRAP_S1"/>
    <property type="match status" value="1"/>
</dbReference>
<gene>
    <name evidence="2" type="ORF">SI859A1_00178</name>
</gene>
<sequence>MPEFSSPLEEPLANGRGTIVNSGGNDVSLIKKLALGLAACGFSLAGATAGAQAMDLRYAHVGSEGDIQHWYAERAKERIPEATEERVTVTVFPNSQLGGVQELIDGVRSGSISMGHHEFASLAQLVDDIAVFSAPFVYRDGAHALAATDPQTSDVMQEFNEQLVEKGGMRIIGRLFRGARQMTANQAVRTPADLEGKPFRGVPLQLWTTMVSGFGAIPTPVEVSELPTALMTGMVVGQENPLTMINANGLYEVQTHVMLTGHMQNVLPVFINEDVWQSIDEKDQTAILETLDTLADETLEKAMTAEKELVGELTDKGMTFITEADGLDIEAFRAGVDAQVAKDFPSWGPYMERIRAIQ</sequence>
<evidence type="ECO:0000313" key="3">
    <source>
        <dbReference type="Proteomes" id="UP000000321"/>
    </source>
</evidence>
<accession>Q1YHQ3</accession>
<dbReference type="HOGENOM" id="CLU_036176_1_1_5"/>
<dbReference type="PANTHER" id="PTHR33376:SF4">
    <property type="entry name" value="SIALIC ACID-BINDING PERIPLASMIC PROTEIN SIAP"/>
    <property type="match status" value="1"/>
</dbReference>
<dbReference type="OrthoDB" id="9803763at2"/>
<reference evidence="2 3" key="1">
    <citation type="journal article" date="2008" name="Appl. Environ. Microbiol.">
        <title>Genomic insights into Mn(II) oxidation by the marine alphaproteobacterium Aurantimonas sp. strain SI85-9A1.</title>
        <authorList>
            <person name="Dick G.J."/>
            <person name="Podell S."/>
            <person name="Johnson H.A."/>
            <person name="Rivera-Espinoza Y."/>
            <person name="Bernier-Latmani R."/>
            <person name="McCarthy J.K."/>
            <person name="Torpey J.W."/>
            <person name="Clement B.G."/>
            <person name="Gaasterland T."/>
            <person name="Tebo B.M."/>
        </authorList>
    </citation>
    <scope>NUCLEOTIDE SEQUENCE [LARGE SCALE GENOMIC DNA]</scope>
    <source>
        <strain evidence="2 3">SI85-9A1</strain>
    </source>
</reference>